<reference evidence="2" key="1">
    <citation type="journal article" date="2019" name="G3 (Bethesda)">
        <title>Genome Assemblies of Two Rare Opportunistic Yeast Pathogens: Diutina rugosa (syn. Candida rugosa) and Trichomonascus ciferrii (syn. Candida ciferrii).</title>
        <authorList>
            <person name="Mixao V."/>
            <person name="Saus E."/>
            <person name="Hansen A.P."/>
            <person name="Lass-Florl C."/>
            <person name="Gabaldon T."/>
        </authorList>
    </citation>
    <scope>NUCLEOTIDE SEQUENCE</scope>
    <source>
        <strain evidence="2">CBS 4856</strain>
    </source>
</reference>
<dbReference type="VEuPathDB" id="FungiDB:TRICI_001508"/>
<dbReference type="Proteomes" id="UP000761534">
    <property type="component" value="Unassembled WGS sequence"/>
</dbReference>
<evidence type="ECO:0000313" key="2">
    <source>
        <dbReference type="EMBL" id="KAA8916340.1"/>
    </source>
</evidence>
<gene>
    <name evidence="2" type="ORF">TRICI_001508</name>
</gene>
<organism evidence="2 3">
    <name type="scientific">Trichomonascus ciferrii</name>
    <dbReference type="NCBI Taxonomy" id="44093"/>
    <lineage>
        <taxon>Eukaryota</taxon>
        <taxon>Fungi</taxon>
        <taxon>Dikarya</taxon>
        <taxon>Ascomycota</taxon>
        <taxon>Saccharomycotina</taxon>
        <taxon>Dipodascomycetes</taxon>
        <taxon>Dipodascales</taxon>
        <taxon>Trichomonascaceae</taxon>
        <taxon>Trichomonascus</taxon>
        <taxon>Trichomonascus ciferrii complex</taxon>
    </lineage>
</organism>
<accession>A0A642V898</accession>
<evidence type="ECO:0000313" key="3">
    <source>
        <dbReference type="Proteomes" id="UP000761534"/>
    </source>
</evidence>
<dbReference type="EMBL" id="SWFS01000107">
    <property type="protein sequence ID" value="KAA8916340.1"/>
    <property type="molecule type" value="Genomic_DNA"/>
</dbReference>
<evidence type="ECO:0000256" key="1">
    <source>
        <dbReference type="SAM" id="MobiDB-lite"/>
    </source>
</evidence>
<dbReference type="GO" id="GO:0006355">
    <property type="term" value="P:regulation of DNA-templated transcription"/>
    <property type="evidence" value="ECO:0007669"/>
    <property type="project" value="InterPro"/>
</dbReference>
<sequence length="169" mass="18883">MWLWYMEKLSAYDSSSSNEGEADAADRAVGGEEVVEETTDTYERDVIREITRPDTLVGGIPKVDPAREQLASKETQAKIGSLLQLKEPSDKYPNGLHFNQTLLSNPKLSNPIFNKQQMQFMGITDQYQSTVLNLSNLPSNGYIDQLERDAKSRTSVSFVPAKKQTPAKP</sequence>
<comment type="caution">
    <text evidence="2">The sequence shown here is derived from an EMBL/GenBank/DDBJ whole genome shotgun (WGS) entry which is preliminary data.</text>
</comment>
<dbReference type="Pfam" id="PF07818">
    <property type="entry name" value="HCNGP"/>
    <property type="match status" value="1"/>
</dbReference>
<proteinExistence type="predicted"/>
<keyword evidence="3" id="KW-1185">Reference proteome</keyword>
<dbReference type="InterPro" id="IPR012479">
    <property type="entry name" value="SAP30BP"/>
</dbReference>
<protein>
    <submittedName>
        <fullName evidence="2">Uncharacterized protein</fullName>
    </submittedName>
</protein>
<name>A0A642V898_9ASCO</name>
<feature type="region of interest" description="Disordered" evidence="1">
    <location>
        <begin position="14"/>
        <end position="41"/>
    </location>
</feature>
<dbReference type="AlphaFoldDB" id="A0A642V898"/>